<protein>
    <submittedName>
        <fullName evidence="2">CASP-like protein</fullName>
    </submittedName>
</protein>
<dbReference type="AlphaFoldDB" id="A0A5K3FKD5"/>
<sequence>MLFVVRAHGYAADIFAFAYVTDVITQIRFSLELLFNRLVHFRPRQRLWAAGGGGGGGGGAVRFPALSSLTSPPTHTPCLSRHPRSKCR</sequence>
<proteinExistence type="predicted"/>
<name>A0A5K3FKD5_MESCO</name>
<feature type="region of interest" description="Disordered" evidence="1">
    <location>
        <begin position="67"/>
        <end position="88"/>
    </location>
</feature>
<dbReference type="WBParaSite" id="MCU_009237-RA">
    <property type="protein sequence ID" value="MCU_009237-RA"/>
    <property type="gene ID" value="MCU_009237"/>
</dbReference>
<accession>A0A5K3FKD5</accession>
<evidence type="ECO:0000313" key="2">
    <source>
        <dbReference type="WBParaSite" id="MCU_009237-RA"/>
    </source>
</evidence>
<reference evidence="2" key="1">
    <citation type="submission" date="2019-11" db="UniProtKB">
        <authorList>
            <consortium name="WormBaseParasite"/>
        </authorList>
    </citation>
    <scope>IDENTIFICATION</scope>
</reference>
<evidence type="ECO:0000256" key="1">
    <source>
        <dbReference type="SAM" id="MobiDB-lite"/>
    </source>
</evidence>
<organism evidence="2">
    <name type="scientific">Mesocestoides corti</name>
    <name type="common">Flatworm</name>
    <dbReference type="NCBI Taxonomy" id="53468"/>
    <lineage>
        <taxon>Eukaryota</taxon>
        <taxon>Metazoa</taxon>
        <taxon>Spiralia</taxon>
        <taxon>Lophotrochozoa</taxon>
        <taxon>Platyhelminthes</taxon>
        <taxon>Cestoda</taxon>
        <taxon>Eucestoda</taxon>
        <taxon>Cyclophyllidea</taxon>
        <taxon>Mesocestoididae</taxon>
        <taxon>Mesocestoides</taxon>
    </lineage>
</organism>